<gene>
    <name evidence="2" type="ORF">PPERSA_07205</name>
</gene>
<organism evidence="2 3">
    <name type="scientific">Pseudocohnilembus persalinus</name>
    <name type="common">Ciliate</name>
    <dbReference type="NCBI Taxonomy" id="266149"/>
    <lineage>
        <taxon>Eukaryota</taxon>
        <taxon>Sar</taxon>
        <taxon>Alveolata</taxon>
        <taxon>Ciliophora</taxon>
        <taxon>Intramacronucleata</taxon>
        <taxon>Oligohymenophorea</taxon>
        <taxon>Scuticociliatia</taxon>
        <taxon>Philasterida</taxon>
        <taxon>Pseudocohnilembidae</taxon>
        <taxon>Pseudocohnilembus</taxon>
    </lineage>
</organism>
<name>A0A0V0QD35_PSEPJ</name>
<sequence length="478" mass="56907">MNSVSKKLKFEEISSKKIKQDSNKIQQENLFSGFSKWGMSGFNNNFWSAAPSDQDFLCNNFIGLSSFKIGKNAVSTQKQQNKKKIKISNFLKDLEEEQNSQNCQKIASITKGNIRDNENILYQENFEQNLQKDEEFGKDNYDNENKQCNFLQHLENSGKQDIKNIIDNDNENINKQNFTEIKSSLKEQNLDNLQIFKDENQNQQLKNVLKKTKRKYVKRTKDFLSQKIPNEFNKQLVKFYLNIMRDPQKQKLKILGQEQTEIEKIQVLENFLLSLENISQNQQQLVQQSSLIFQFKEKKGLNREKQEPKVWICQICGKKFYKSKNQLGGHYKQAHKKGMDKQQQNIGENYGKDEDLNQSHNFQELQESQYEKNFKIKNNKNQQKFRTQKMYVSKNSNQIFGNKLDFNFKKIQQNNEQQQNQKYSHLYANQQNQFNYEQFKDDSEEQLIQQMDIRVVKKDENNQKNKNPNYLTKKKNNR</sequence>
<reference evidence="2 3" key="1">
    <citation type="journal article" date="2015" name="Sci. Rep.">
        <title>Genome of the facultative scuticociliatosis pathogen Pseudocohnilembus persalinus provides insight into its virulence through horizontal gene transfer.</title>
        <authorList>
            <person name="Xiong J."/>
            <person name="Wang G."/>
            <person name="Cheng J."/>
            <person name="Tian M."/>
            <person name="Pan X."/>
            <person name="Warren A."/>
            <person name="Jiang C."/>
            <person name="Yuan D."/>
            <person name="Miao W."/>
        </authorList>
    </citation>
    <scope>NUCLEOTIDE SEQUENCE [LARGE SCALE GENOMIC DNA]</scope>
    <source>
        <strain evidence="2">36N120E</strain>
    </source>
</reference>
<dbReference type="AlphaFoldDB" id="A0A0V0QD35"/>
<keyword evidence="3" id="KW-1185">Reference proteome</keyword>
<evidence type="ECO:0000256" key="1">
    <source>
        <dbReference type="SAM" id="MobiDB-lite"/>
    </source>
</evidence>
<evidence type="ECO:0000313" key="2">
    <source>
        <dbReference type="EMBL" id="KRX00098.1"/>
    </source>
</evidence>
<protein>
    <submittedName>
        <fullName evidence="2">Uncharacterized protein</fullName>
    </submittedName>
</protein>
<dbReference type="Proteomes" id="UP000054937">
    <property type="component" value="Unassembled WGS sequence"/>
</dbReference>
<accession>A0A0V0QD35</accession>
<feature type="region of interest" description="Disordered" evidence="1">
    <location>
        <begin position="454"/>
        <end position="478"/>
    </location>
</feature>
<dbReference type="EMBL" id="LDAU01000195">
    <property type="protein sequence ID" value="KRX00098.1"/>
    <property type="molecule type" value="Genomic_DNA"/>
</dbReference>
<dbReference type="InParanoid" id="A0A0V0QD35"/>
<proteinExistence type="predicted"/>
<feature type="compositionally biased region" description="Basic and acidic residues" evidence="1">
    <location>
        <begin position="454"/>
        <end position="463"/>
    </location>
</feature>
<comment type="caution">
    <text evidence="2">The sequence shown here is derived from an EMBL/GenBank/DDBJ whole genome shotgun (WGS) entry which is preliminary data.</text>
</comment>
<evidence type="ECO:0000313" key="3">
    <source>
        <dbReference type="Proteomes" id="UP000054937"/>
    </source>
</evidence>